<sequence>MKSGVQVIVFSWQPVAPVGWRRMRIWNEKKPGAARRSIGLKHVAQKWEPVLCSSDMRHQEIGALRVNAHERDAL</sequence>
<comment type="caution">
    <text evidence="1">The sequence shown here is derived from an EMBL/GenBank/DDBJ whole genome shotgun (WGS) entry which is preliminary data.</text>
</comment>
<keyword evidence="2" id="KW-1185">Reference proteome</keyword>
<dbReference type="AlphaFoldDB" id="A0AAE3NX38"/>
<protein>
    <submittedName>
        <fullName evidence="1">Uncharacterized protein</fullName>
    </submittedName>
</protein>
<evidence type="ECO:0000313" key="1">
    <source>
        <dbReference type="EMBL" id="MDF0602237.1"/>
    </source>
</evidence>
<dbReference type="EMBL" id="JARGYC010000045">
    <property type="protein sequence ID" value="MDF0602237.1"/>
    <property type="molecule type" value="Genomic_DNA"/>
</dbReference>
<proteinExistence type="predicted"/>
<gene>
    <name evidence="1" type="ORF">P1J78_15970</name>
</gene>
<name>A0AAE3NX38_9RHOB</name>
<organism evidence="1 2">
    <name type="scientific">Psychromarinibacter sediminicola</name>
    <dbReference type="NCBI Taxonomy" id="3033385"/>
    <lineage>
        <taxon>Bacteria</taxon>
        <taxon>Pseudomonadati</taxon>
        <taxon>Pseudomonadota</taxon>
        <taxon>Alphaproteobacteria</taxon>
        <taxon>Rhodobacterales</taxon>
        <taxon>Paracoccaceae</taxon>
        <taxon>Psychromarinibacter</taxon>
    </lineage>
</organism>
<evidence type="ECO:0000313" key="2">
    <source>
        <dbReference type="Proteomes" id="UP001220964"/>
    </source>
</evidence>
<accession>A0AAE3NX38</accession>
<reference evidence="1" key="1">
    <citation type="submission" date="2023-03" db="EMBL/GenBank/DDBJ databases">
        <title>Multiphase analysis and comparison of six strains from genera Psychromarinibacter, Lutimaribacter, and Maritimibacter, including a novel species: Psychromarinibacter sediminicola sp. nov.</title>
        <authorList>
            <person name="Wang Y.-H."/>
            <person name="Ye M.-Q."/>
            <person name="Du Z.-J."/>
        </authorList>
    </citation>
    <scope>NUCLEOTIDE SEQUENCE</scope>
    <source>
        <strain evidence="1">C21-152</strain>
    </source>
</reference>
<dbReference type="Proteomes" id="UP001220964">
    <property type="component" value="Unassembled WGS sequence"/>
</dbReference>